<dbReference type="InterPro" id="IPR012337">
    <property type="entry name" value="RNaseH-like_sf"/>
</dbReference>
<evidence type="ECO:0000313" key="3">
    <source>
        <dbReference type="RefSeq" id="XP_039142819.1"/>
    </source>
</evidence>
<feature type="domain" description="RNase H type-1" evidence="1">
    <location>
        <begin position="49"/>
        <end position="138"/>
    </location>
</feature>
<sequence length="169" mass="18721">MTGTTGITPGFEHYTTGTRLSCAKTLYSGPNVPNCNGCSMVISIPGSCGASVDSPIQAEIEAINLALELCIENNWTPSRLFCDYPGVFLMTKSFHKSVAWRLEPTFKKMLHLLSYFPSISLETIDRDSNILADALANFGHSNPEISLFLQGRDRPRWLDDLCSHLKLCF</sequence>
<dbReference type="SUPFAM" id="SSF53098">
    <property type="entry name" value="Ribonuclease H-like"/>
    <property type="match status" value="1"/>
</dbReference>
<gene>
    <name evidence="3" type="primary">LOC120280144</name>
</gene>
<keyword evidence="2" id="KW-1185">Reference proteome</keyword>
<dbReference type="Gene3D" id="3.30.420.10">
    <property type="entry name" value="Ribonuclease H-like superfamily/Ribonuclease H"/>
    <property type="match status" value="1"/>
</dbReference>
<name>A0AB40CS32_DIOCR</name>
<dbReference type="GeneID" id="120280144"/>
<dbReference type="InterPro" id="IPR036397">
    <property type="entry name" value="RNaseH_sf"/>
</dbReference>
<protein>
    <submittedName>
        <fullName evidence="3">Uncharacterized protein LOC120280144</fullName>
    </submittedName>
</protein>
<dbReference type="InterPro" id="IPR002156">
    <property type="entry name" value="RNaseH_domain"/>
</dbReference>
<dbReference type="CDD" id="cd06222">
    <property type="entry name" value="RNase_H_like"/>
    <property type="match status" value="1"/>
</dbReference>
<proteinExistence type="predicted"/>
<dbReference type="Proteomes" id="UP001515500">
    <property type="component" value="Chromosome 17"/>
</dbReference>
<dbReference type="Pfam" id="PF13456">
    <property type="entry name" value="RVT_3"/>
    <property type="match status" value="1"/>
</dbReference>
<dbReference type="GO" id="GO:0004523">
    <property type="term" value="F:RNA-DNA hybrid ribonuclease activity"/>
    <property type="evidence" value="ECO:0007669"/>
    <property type="project" value="InterPro"/>
</dbReference>
<dbReference type="AlphaFoldDB" id="A0AB40CS32"/>
<dbReference type="RefSeq" id="XP_039142819.1">
    <property type="nucleotide sequence ID" value="XM_039286885.1"/>
</dbReference>
<accession>A0AB40CS32</accession>
<evidence type="ECO:0000313" key="2">
    <source>
        <dbReference type="Proteomes" id="UP001515500"/>
    </source>
</evidence>
<evidence type="ECO:0000259" key="1">
    <source>
        <dbReference type="Pfam" id="PF13456"/>
    </source>
</evidence>
<dbReference type="GO" id="GO:0003676">
    <property type="term" value="F:nucleic acid binding"/>
    <property type="evidence" value="ECO:0007669"/>
    <property type="project" value="InterPro"/>
</dbReference>
<reference evidence="3" key="1">
    <citation type="submission" date="2025-08" db="UniProtKB">
        <authorList>
            <consortium name="RefSeq"/>
        </authorList>
    </citation>
    <scope>IDENTIFICATION</scope>
</reference>
<organism evidence="2 3">
    <name type="scientific">Dioscorea cayennensis subsp. rotundata</name>
    <name type="common">White Guinea yam</name>
    <name type="synonym">Dioscorea rotundata</name>
    <dbReference type="NCBI Taxonomy" id="55577"/>
    <lineage>
        <taxon>Eukaryota</taxon>
        <taxon>Viridiplantae</taxon>
        <taxon>Streptophyta</taxon>
        <taxon>Embryophyta</taxon>
        <taxon>Tracheophyta</taxon>
        <taxon>Spermatophyta</taxon>
        <taxon>Magnoliopsida</taxon>
        <taxon>Liliopsida</taxon>
        <taxon>Dioscoreales</taxon>
        <taxon>Dioscoreaceae</taxon>
        <taxon>Dioscorea</taxon>
    </lineage>
</organism>
<dbReference type="InterPro" id="IPR044730">
    <property type="entry name" value="RNase_H-like_dom_plant"/>
</dbReference>